<sequence length="87" mass="10313">FEGTNKEKAEELDFLAPITKAKDRHFINPIHLLEYYDLLKIPNYDSHCPSLDETTYSRLSCSKCNKYFPTLIYLMYHKRLMHPTSRG</sequence>
<feature type="non-terminal residue" evidence="1">
    <location>
        <position position="1"/>
    </location>
</feature>
<protein>
    <submittedName>
        <fullName evidence="1">26746_t:CDS:1</fullName>
    </submittedName>
</protein>
<accession>A0ACA9RY53</accession>
<evidence type="ECO:0000313" key="1">
    <source>
        <dbReference type="EMBL" id="CAG8815393.1"/>
    </source>
</evidence>
<comment type="caution">
    <text evidence="1">The sequence shown here is derived from an EMBL/GenBank/DDBJ whole genome shotgun (WGS) entry which is preliminary data.</text>
</comment>
<proteinExistence type="predicted"/>
<gene>
    <name evidence="1" type="ORF">RPERSI_LOCUS24211</name>
</gene>
<dbReference type="Proteomes" id="UP000789920">
    <property type="component" value="Unassembled WGS sequence"/>
</dbReference>
<keyword evidence="2" id="KW-1185">Reference proteome</keyword>
<reference evidence="1" key="1">
    <citation type="submission" date="2021-06" db="EMBL/GenBank/DDBJ databases">
        <authorList>
            <person name="Kallberg Y."/>
            <person name="Tangrot J."/>
            <person name="Rosling A."/>
        </authorList>
    </citation>
    <scope>NUCLEOTIDE SEQUENCE</scope>
    <source>
        <strain evidence="1">MA461A</strain>
    </source>
</reference>
<organism evidence="1 2">
    <name type="scientific">Racocetra persica</name>
    <dbReference type="NCBI Taxonomy" id="160502"/>
    <lineage>
        <taxon>Eukaryota</taxon>
        <taxon>Fungi</taxon>
        <taxon>Fungi incertae sedis</taxon>
        <taxon>Mucoromycota</taxon>
        <taxon>Glomeromycotina</taxon>
        <taxon>Glomeromycetes</taxon>
        <taxon>Diversisporales</taxon>
        <taxon>Gigasporaceae</taxon>
        <taxon>Racocetra</taxon>
    </lineage>
</organism>
<evidence type="ECO:0000313" key="2">
    <source>
        <dbReference type="Proteomes" id="UP000789920"/>
    </source>
</evidence>
<name>A0ACA9RY53_9GLOM</name>
<dbReference type="EMBL" id="CAJVQC010077244">
    <property type="protein sequence ID" value="CAG8815393.1"/>
    <property type="molecule type" value="Genomic_DNA"/>
</dbReference>